<dbReference type="Pfam" id="PF14848">
    <property type="entry name" value="HU-DNA_bdg"/>
    <property type="match status" value="1"/>
</dbReference>
<reference evidence="4" key="1">
    <citation type="submission" date="2012-01" db="EMBL/GenBank/DDBJ databases">
        <title>The Genome Sequence of Treponema denticola OTK.</title>
        <authorList>
            <consortium name="The Broad Institute Genome Sequencing Platform"/>
            <person name="Earl A."/>
            <person name="Ward D."/>
            <person name="Feldgarden M."/>
            <person name="Gevers D."/>
            <person name="Blanton J.M."/>
            <person name="Fenno C.J."/>
            <person name="Baranova O.V."/>
            <person name="Mathney J."/>
            <person name="Dewhirst F.E."/>
            <person name="Izard J."/>
            <person name="Young S.K."/>
            <person name="Zeng Q."/>
            <person name="Gargeya S."/>
            <person name="Fitzgerald M."/>
            <person name="Haas B."/>
            <person name="Abouelleil A."/>
            <person name="Alvarado L."/>
            <person name="Arachchi H.M."/>
            <person name="Berlin A."/>
            <person name="Chapman S.B."/>
            <person name="Gearin G."/>
            <person name="Goldberg J."/>
            <person name="Griggs A."/>
            <person name="Gujja S."/>
            <person name="Hansen M."/>
            <person name="Heiman D."/>
            <person name="Howarth C."/>
            <person name="Larimer J."/>
            <person name="Lui A."/>
            <person name="MacDonald P.J.P."/>
            <person name="McCowen C."/>
            <person name="Montmayeur A."/>
            <person name="Murphy C."/>
            <person name="Neiman D."/>
            <person name="Pearson M."/>
            <person name="Priest M."/>
            <person name="Roberts A."/>
            <person name="Saif S."/>
            <person name="Shea T."/>
            <person name="Sisk P."/>
            <person name="Stolte C."/>
            <person name="Sykes S."/>
            <person name="Wortman J."/>
            <person name="Nusbaum C."/>
            <person name="Birren B."/>
        </authorList>
    </citation>
    <scope>NUCLEOTIDE SEQUENCE [LARGE SCALE GENOMIC DNA]</scope>
    <source>
        <strain evidence="4">OTK</strain>
    </source>
</reference>
<dbReference type="Gene3D" id="4.10.520.10">
    <property type="entry name" value="IHF-like DNA-binding proteins"/>
    <property type="match status" value="1"/>
</dbReference>
<dbReference type="Pfam" id="PF14734">
    <property type="entry name" value="DUF4469"/>
    <property type="match status" value="1"/>
</dbReference>
<dbReference type="PATRIC" id="fig|999434.4.peg.1781"/>
<dbReference type="EMBL" id="AGDY01000009">
    <property type="protein sequence ID" value="EMB20257.1"/>
    <property type="molecule type" value="Genomic_DNA"/>
</dbReference>
<evidence type="ECO:0000259" key="3">
    <source>
        <dbReference type="Pfam" id="PF14848"/>
    </source>
</evidence>
<dbReference type="InterPro" id="IPR010992">
    <property type="entry name" value="IHF-like_DNA-bd_dom_sf"/>
</dbReference>
<dbReference type="InterPro" id="IPR027824">
    <property type="entry name" value="DUF4469"/>
</dbReference>
<sequence>MLKYCLRENLLTPAPDDYMAQVTDSQVFTLEDVIDRMVKRGTTVTRTDLVAIMQLYTQECSFIVEEGGTLNTPLINTSMSISGVFDGADDTFDKKRHTVNLNINAGTALKTAVGKVKTIKTETASTDPYITSVLDKLNGSSDEVKIGSVMEIIGSRLKFDPKDDEQGVFAVSGTKTVRCASVVENKPARIIVLLDASVPAGDFTLEVRTKLSSDGSKKSKTLKKGYYRKTLKAVV</sequence>
<evidence type="ECO:0000259" key="2">
    <source>
        <dbReference type="Pfam" id="PF14734"/>
    </source>
</evidence>
<evidence type="ECO:0000256" key="1">
    <source>
        <dbReference type="ARBA" id="ARBA00023125"/>
    </source>
</evidence>
<comment type="caution">
    <text evidence="4">The sequence shown here is derived from an EMBL/GenBank/DDBJ whole genome shotgun (WGS) entry which is preliminary data.</text>
</comment>
<protein>
    <submittedName>
        <fullName evidence="4">Uncharacterized protein</fullName>
    </submittedName>
</protein>
<gene>
    <name evidence="4" type="ORF">HMPREF9723_01717</name>
</gene>
<dbReference type="CDD" id="cd13833">
    <property type="entry name" value="HU_IHF_like"/>
    <property type="match status" value="1"/>
</dbReference>
<dbReference type="InterPro" id="IPR049893">
    <property type="entry name" value="Bvu_2165-like_IHF-HU-DNA_bdg"/>
</dbReference>
<proteinExistence type="predicted"/>
<organism evidence="4">
    <name type="scientific">Treponema denticola OTK</name>
    <dbReference type="NCBI Taxonomy" id="999434"/>
    <lineage>
        <taxon>Bacteria</taxon>
        <taxon>Pseudomonadati</taxon>
        <taxon>Spirochaetota</taxon>
        <taxon>Spirochaetia</taxon>
        <taxon>Spirochaetales</taxon>
        <taxon>Treponemataceae</taxon>
        <taxon>Treponema</taxon>
    </lineage>
</organism>
<dbReference type="Proteomes" id="UP000011701">
    <property type="component" value="Chromosome"/>
</dbReference>
<keyword evidence="1" id="KW-0238">DNA-binding</keyword>
<name>A0A0F6MLP5_TREDN</name>
<dbReference type="GO" id="GO:0003677">
    <property type="term" value="F:DNA binding"/>
    <property type="evidence" value="ECO:0007669"/>
    <property type="project" value="UniProtKB-KW"/>
</dbReference>
<feature type="domain" description="Bvu-2165-like IHF-HU-like DNA-binding" evidence="3">
    <location>
        <begin position="1"/>
        <end position="122"/>
    </location>
</feature>
<dbReference type="AlphaFoldDB" id="A0A0F6MLP5"/>
<dbReference type="RefSeq" id="WP_002692615.1">
    <property type="nucleotide sequence ID" value="NZ_CM001797.1"/>
</dbReference>
<accession>A0A0F6MLP5</accession>
<evidence type="ECO:0000313" key="4">
    <source>
        <dbReference type="EMBL" id="EMB20257.1"/>
    </source>
</evidence>
<dbReference type="CDD" id="cd12843">
    <property type="entry name" value="Bvu_2165_C_like"/>
    <property type="match status" value="1"/>
</dbReference>
<feature type="domain" description="DUF4469" evidence="2">
    <location>
        <begin position="129"/>
        <end position="224"/>
    </location>
</feature>
<dbReference type="HOGENOM" id="CLU_092785_0_0_12"/>